<feature type="chain" id="PRO_5043583518" description="MD-2-related lipid-recognition domain-containing protein" evidence="1">
    <location>
        <begin position="27"/>
        <end position="158"/>
    </location>
</feature>
<gene>
    <name evidence="3" type="ORF">PMEA_00020522</name>
</gene>
<feature type="domain" description="MD-2-related lipid-recognition" evidence="2">
    <location>
        <begin position="36"/>
        <end position="155"/>
    </location>
</feature>
<dbReference type="Gene3D" id="2.60.40.770">
    <property type="match status" value="1"/>
</dbReference>
<comment type="caution">
    <text evidence="3">The sequence shown here is derived from an EMBL/GenBank/DDBJ whole genome shotgun (WGS) entry which is preliminary data.</text>
</comment>
<evidence type="ECO:0000313" key="3">
    <source>
        <dbReference type="EMBL" id="CAH3143256.1"/>
    </source>
</evidence>
<evidence type="ECO:0000256" key="1">
    <source>
        <dbReference type="SAM" id="SignalP"/>
    </source>
</evidence>
<organism evidence="3 4">
    <name type="scientific">Pocillopora meandrina</name>
    <dbReference type="NCBI Taxonomy" id="46732"/>
    <lineage>
        <taxon>Eukaryota</taxon>
        <taxon>Metazoa</taxon>
        <taxon>Cnidaria</taxon>
        <taxon>Anthozoa</taxon>
        <taxon>Hexacorallia</taxon>
        <taxon>Scleractinia</taxon>
        <taxon>Astrocoeniina</taxon>
        <taxon>Pocilloporidae</taxon>
        <taxon>Pocillopora</taxon>
    </lineage>
</organism>
<keyword evidence="4" id="KW-1185">Reference proteome</keyword>
<keyword evidence="1" id="KW-0732">Signal</keyword>
<evidence type="ECO:0000313" key="4">
    <source>
        <dbReference type="Proteomes" id="UP001159428"/>
    </source>
</evidence>
<sequence>MMILTRQPGQTISLSMLLFVISGTWGYRSGIEMINVTFCGKYDKPPTLKVSPWPFIPAGTHFNFNVTLTPAVDVLEIFWQYELISDGKVIFKKMDDIVCDEDPIYCSLPAGETKVWVQSEQLPAIPPGFKNRIYKAKFQLFNEENIMFLCGEIVAKVR</sequence>
<dbReference type="EMBL" id="CALNXJ010000037">
    <property type="protein sequence ID" value="CAH3143256.1"/>
    <property type="molecule type" value="Genomic_DNA"/>
</dbReference>
<reference evidence="3 4" key="1">
    <citation type="submission" date="2022-05" db="EMBL/GenBank/DDBJ databases">
        <authorList>
            <consortium name="Genoscope - CEA"/>
            <person name="William W."/>
        </authorList>
    </citation>
    <scope>NUCLEOTIDE SEQUENCE [LARGE SCALE GENOMIC DNA]</scope>
</reference>
<dbReference type="AlphaFoldDB" id="A0AAU9XBF6"/>
<dbReference type="InterPro" id="IPR003172">
    <property type="entry name" value="ML_dom"/>
</dbReference>
<name>A0AAU9XBF6_9CNID</name>
<dbReference type="InterPro" id="IPR014756">
    <property type="entry name" value="Ig_E-set"/>
</dbReference>
<proteinExistence type="predicted"/>
<evidence type="ECO:0000259" key="2">
    <source>
        <dbReference type="SMART" id="SM00737"/>
    </source>
</evidence>
<dbReference type="SMART" id="SM00737">
    <property type="entry name" value="ML"/>
    <property type="match status" value="1"/>
</dbReference>
<accession>A0AAU9XBF6</accession>
<protein>
    <recommendedName>
        <fullName evidence="2">MD-2-related lipid-recognition domain-containing protein</fullName>
    </recommendedName>
</protein>
<dbReference type="Proteomes" id="UP001159428">
    <property type="component" value="Unassembled WGS sequence"/>
</dbReference>
<dbReference type="SUPFAM" id="SSF81296">
    <property type="entry name" value="E set domains"/>
    <property type="match status" value="1"/>
</dbReference>
<feature type="signal peptide" evidence="1">
    <location>
        <begin position="1"/>
        <end position="26"/>
    </location>
</feature>